<dbReference type="EMBL" id="FQUS01000002">
    <property type="protein sequence ID" value="SHE58924.1"/>
    <property type="molecule type" value="Genomic_DNA"/>
</dbReference>
<dbReference type="RefSeq" id="WP_073059239.1">
    <property type="nucleotide sequence ID" value="NZ_FQUS01000002.1"/>
</dbReference>
<gene>
    <name evidence="1" type="ORF">SAMN05443144_102100</name>
</gene>
<proteinExistence type="predicted"/>
<name>A0A1M4UQE0_9BACT</name>
<reference evidence="1 2" key="1">
    <citation type="submission" date="2016-11" db="EMBL/GenBank/DDBJ databases">
        <authorList>
            <person name="Jaros S."/>
            <person name="Januszkiewicz K."/>
            <person name="Wedrychowicz H."/>
        </authorList>
    </citation>
    <scope>NUCLEOTIDE SEQUENCE [LARGE SCALE GENOMIC DNA]</scope>
    <source>
        <strain evidence="1 2">DSM 21986</strain>
    </source>
</reference>
<protein>
    <submittedName>
        <fullName evidence="1">Uncharacterized protein</fullName>
    </submittedName>
</protein>
<keyword evidence="2" id="KW-1185">Reference proteome</keyword>
<sequence length="71" mass="8235">MADISEYQQYIEMLGDKIQTEEIKMYPEQKNVIKLWQQRTGLSFEEAAMNILDYGIASIGDALTDRSTRMN</sequence>
<organism evidence="1 2">
    <name type="scientific">Fodinibius roseus</name>
    <dbReference type="NCBI Taxonomy" id="1194090"/>
    <lineage>
        <taxon>Bacteria</taxon>
        <taxon>Pseudomonadati</taxon>
        <taxon>Balneolota</taxon>
        <taxon>Balneolia</taxon>
        <taxon>Balneolales</taxon>
        <taxon>Balneolaceae</taxon>
        <taxon>Fodinibius</taxon>
    </lineage>
</organism>
<dbReference type="Proteomes" id="UP000184041">
    <property type="component" value="Unassembled WGS sequence"/>
</dbReference>
<evidence type="ECO:0000313" key="2">
    <source>
        <dbReference type="Proteomes" id="UP000184041"/>
    </source>
</evidence>
<evidence type="ECO:0000313" key="1">
    <source>
        <dbReference type="EMBL" id="SHE58924.1"/>
    </source>
</evidence>
<dbReference type="AlphaFoldDB" id="A0A1M4UQE0"/>
<accession>A0A1M4UQE0</accession>
<dbReference type="STRING" id="1194090.SAMN05443144_102100"/>